<evidence type="ECO:0000256" key="6">
    <source>
        <dbReference type="ARBA" id="ARBA00022793"/>
    </source>
</evidence>
<keyword evidence="6 10" id="KW-0210">Decarboxylase</keyword>
<feature type="binding site" evidence="10">
    <location>
        <position position="120"/>
    </location>
    <ligand>
        <name>Mn(2+)</name>
        <dbReference type="ChEBI" id="CHEBI:29035"/>
    </ligand>
</feature>
<gene>
    <name evidence="11" type="primary">pck</name>
    <name evidence="10" type="synonym">pckA</name>
    <name evidence="11" type="ORF">ARTHRO_11360</name>
</gene>
<feature type="binding site" evidence="10">
    <location>
        <position position="367"/>
    </location>
    <ligand>
        <name>ATP</name>
        <dbReference type="ChEBI" id="CHEBI:30616"/>
    </ligand>
</feature>
<evidence type="ECO:0000256" key="2">
    <source>
        <dbReference type="ARBA" id="ARBA00006052"/>
    </source>
</evidence>
<organism evidence="11 12">
    <name type="scientific">Limnospira indica PCC 8005</name>
    <dbReference type="NCBI Taxonomy" id="376219"/>
    <lineage>
        <taxon>Bacteria</taxon>
        <taxon>Bacillati</taxon>
        <taxon>Cyanobacteriota</taxon>
        <taxon>Cyanophyceae</taxon>
        <taxon>Oscillatoriophycideae</taxon>
        <taxon>Oscillatoriales</taxon>
        <taxon>Sirenicapillariaceae</taxon>
        <taxon>Limnospira</taxon>
    </lineage>
</organism>
<dbReference type="InterPro" id="IPR008210">
    <property type="entry name" value="PEP_carboxykinase_N"/>
</dbReference>
<feature type="binding site" evidence="10">
    <location>
        <position position="176"/>
    </location>
    <ligand>
        <name>Mn(2+)</name>
        <dbReference type="ChEBI" id="CHEBI:29035"/>
    </ligand>
</feature>
<feature type="binding site" evidence="10">
    <location>
        <begin position="155"/>
        <end position="163"/>
    </location>
    <ligand>
        <name>ATP</name>
        <dbReference type="ChEBI" id="CHEBI:30616"/>
    </ligand>
</feature>
<evidence type="ECO:0000256" key="5">
    <source>
        <dbReference type="ARBA" id="ARBA00022741"/>
    </source>
</evidence>
<evidence type="ECO:0000256" key="3">
    <source>
        <dbReference type="ARBA" id="ARBA00012363"/>
    </source>
</evidence>
<dbReference type="GO" id="GO:0005829">
    <property type="term" value="C:cytosol"/>
    <property type="evidence" value="ECO:0007669"/>
    <property type="project" value="TreeGrafter"/>
</dbReference>
<comment type="function">
    <text evidence="10">Involved in the gluconeogenesis. Catalyzes the conversion of oxaloacetate (OAA) to phosphoenolpyruvate (PEP) through direct phosphoryl transfer between the nucleoside triphosphate and OAA.</text>
</comment>
<feature type="binding site" evidence="10">
    <location>
        <position position="241"/>
    </location>
    <ligand>
        <name>ATP</name>
        <dbReference type="ChEBI" id="CHEBI:30616"/>
    </ligand>
</feature>
<evidence type="ECO:0000256" key="9">
    <source>
        <dbReference type="ARBA" id="ARBA00047371"/>
    </source>
</evidence>
<dbReference type="PROSITE" id="PS00532">
    <property type="entry name" value="PEPCK_ATP"/>
    <property type="match status" value="1"/>
</dbReference>
<evidence type="ECO:0000313" key="11">
    <source>
        <dbReference type="EMBL" id="CDM93687.1"/>
    </source>
</evidence>
<keyword evidence="7 10" id="KW-0067">ATP-binding</keyword>
<feature type="binding site" evidence="10">
    <location>
        <position position="114"/>
    </location>
    <ligand>
        <name>substrate</name>
    </ligand>
</feature>
<keyword evidence="5 10" id="KW-0547">Nucleotide-binding</keyword>
<dbReference type="Gene3D" id="3.40.449.10">
    <property type="entry name" value="Phosphoenolpyruvate Carboxykinase, domain 1"/>
    <property type="match status" value="1"/>
</dbReference>
<sequence>MNVPISEGNFDRLFRRVRSYVQGRDLYIFDGFVGADTKRRFGVRIINELASQNLLVHQLFIRPTDEELQTHNPDFTVIAVPGLHADPEDDGINSEAFIVLNLSKRLVIIGGSKYAGEIKKSVFSLMNYFMTKADVLPMHCAANVDDAGNTALFFGLSGTGKTTLSADPERYLIGDDEHGWSEDGIFNFEGGCYGKTIALYRENEPQIWDAIRFGSMMENVVLDHYTRIPDYNDGSLTENTRVAYPIDYIPNAIIPSIGSHPKTILFLAADAFGVLPPISKLTREQAMYHFMSGYTSKVAGTERGIKEPEATFSAGFGKCFLPLEAAVYANLLGKRLADHPETNVYLVNTGWSGGVYGVGSRVSIKYTRALVSAAVNGDLDNVEFHEHPIFKIWVPNAVPGVPTEILDPVKTWSDSQEYEKQAKYLAKLFVENFSKYVNVPEEVTAAGPVVD</sequence>
<keyword evidence="4 10" id="KW-0312">Gluconeogenesis</keyword>
<dbReference type="Proteomes" id="UP000032946">
    <property type="component" value="Chromosome"/>
</dbReference>
<keyword evidence="8 10" id="KW-0456">Lyase</keyword>
<dbReference type="Gene3D" id="2.170.8.10">
    <property type="entry name" value="Phosphoenolpyruvate Carboxykinase, domain 2"/>
    <property type="match status" value="1"/>
</dbReference>
<keyword evidence="12" id="KW-1185">Reference proteome</keyword>
<dbReference type="GO" id="GO:0006094">
    <property type="term" value="P:gluconeogenesis"/>
    <property type="evidence" value="ECO:0007669"/>
    <property type="project" value="UniProtKB-UniRule"/>
</dbReference>
<evidence type="ECO:0000256" key="7">
    <source>
        <dbReference type="ARBA" id="ARBA00022840"/>
    </source>
</evidence>
<dbReference type="InterPro" id="IPR015994">
    <property type="entry name" value="PEPCK_ATP_CS"/>
</dbReference>
<comment type="pathway">
    <text evidence="1 10">Carbohydrate biosynthesis; gluconeogenesis.</text>
</comment>
<name>A0A9P1KE13_9CYAN</name>
<dbReference type="PANTHER" id="PTHR30031">
    <property type="entry name" value="PHOSPHOENOLPYRUVATE CARBOXYKINASE ATP"/>
    <property type="match status" value="1"/>
</dbReference>
<dbReference type="NCBIfam" id="NF006820">
    <property type="entry name" value="PRK09344.1-2"/>
    <property type="match status" value="1"/>
</dbReference>
<evidence type="ECO:0000256" key="10">
    <source>
        <dbReference type="HAMAP-Rule" id="MF_00453"/>
    </source>
</evidence>
<dbReference type="NCBIfam" id="TIGR00224">
    <property type="entry name" value="pckA"/>
    <property type="match status" value="1"/>
</dbReference>
<comment type="subcellular location">
    <subcellularLocation>
        <location evidence="10">Cytoplasm</location>
    </subcellularLocation>
</comment>
<comment type="catalytic activity">
    <reaction evidence="9 10">
        <text>oxaloacetate + ATP = phosphoenolpyruvate + ADP + CO2</text>
        <dbReference type="Rhea" id="RHEA:18617"/>
        <dbReference type="ChEBI" id="CHEBI:16452"/>
        <dbReference type="ChEBI" id="CHEBI:16526"/>
        <dbReference type="ChEBI" id="CHEBI:30616"/>
        <dbReference type="ChEBI" id="CHEBI:58702"/>
        <dbReference type="ChEBI" id="CHEBI:456216"/>
        <dbReference type="EC" id="4.1.1.49"/>
    </reaction>
</comment>
<keyword evidence="10" id="KW-0464">Manganese</keyword>
<feature type="binding site" evidence="10">
    <location>
        <position position="139"/>
    </location>
    <ligand>
        <name>ATP</name>
        <dbReference type="ChEBI" id="CHEBI:30616"/>
    </ligand>
</feature>
<comment type="caution">
    <text evidence="10">Lacks conserved residue(s) required for the propagation of feature annotation.</text>
</comment>
<dbReference type="GO" id="GO:0004612">
    <property type="term" value="F:phosphoenolpyruvate carboxykinase (ATP) activity"/>
    <property type="evidence" value="ECO:0007669"/>
    <property type="project" value="UniProtKB-UniRule"/>
</dbReference>
<keyword evidence="10" id="KW-0963">Cytoplasm</keyword>
<dbReference type="EMBL" id="FO818640">
    <property type="protein sequence ID" value="CDM93687.1"/>
    <property type="molecule type" value="Genomic_DNA"/>
</dbReference>
<feature type="binding site" evidence="10">
    <location>
        <position position="120"/>
    </location>
    <ligand>
        <name>ATP</name>
        <dbReference type="ChEBI" id="CHEBI:30616"/>
    </ligand>
</feature>
<comment type="similarity">
    <text evidence="2 10">Belongs to the phosphoenolpyruvate carboxykinase (ATP) family.</text>
</comment>
<reference evidence="11 12" key="1">
    <citation type="submission" date="2014-02" db="EMBL/GenBank/DDBJ databases">
        <authorList>
            <person name="Genoscope - CEA"/>
        </authorList>
    </citation>
    <scope>NUCLEOTIDE SEQUENCE [LARGE SCALE GENOMIC DNA]</scope>
    <source>
        <strain evidence="11 12">PCC 8005</strain>
    </source>
</reference>
<feature type="binding site" evidence="10">
    <location>
        <begin position="361"/>
        <end position="362"/>
    </location>
    <ligand>
        <name>ATP</name>
        <dbReference type="ChEBI" id="CHEBI:30616"/>
    </ligand>
</feature>
<dbReference type="SUPFAM" id="SSF68923">
    <property type="entry name" value="PEP carboxykinase N-terminal domain"/>
    <property type="match status" value="1"/>
</dbReference>
<protein>
    <recommendedName>
        <fullName evidence="3 10">Phosphoenolpyruvate carboxykinase (ATP)</fullName>
        <shortName evidence="10">PCK</shortName>
        <shortName evidence="10">PEP carboxykinase</shortName>
        <shortName evidence="10">PEPCK</shortName>
        <ecNumber evidence="3 10">4.1.1.49</ecNumber>
    </recommendedName>
</protein>
<dbReference type="HAMAP" id="MF_00453">
    <property type="entry name" value="PEPCK_ATP"/>
    <property type="match status" value="1"/>
</dbReference>
<dbReference type="Gene3D" id="3.90.228.20">
    <property type="match status" value="1"/>
</dbReference>
<dbReference type="InterPro" id="IPR001272">
    <property type="entry name" value="PEP_carboxykinase_ATP"/>
</dbReference>
<proteinExistence type="inferred from homology"/>
<feature type="binding site" evidence="10">
    <location>
        <position position="204"/>
    </location>
    <ligand>
        <name>ATP</name>
        <dbReference type="ChEBI" id="CHEBI:30616"/>
    </ligand>
</feature>
<keyword evidence="10" id="KW-0479">Metal-binding</keyword>
<dbReference type="GO" id="GO:0005524">
    <property type="term" value="F:ATP binding"/>
    <property type="evidence" value="ECO:0007669"/>
    <property type="project" value="UniProtKB-UniRule"/>
</dbReference>
<feature type="binding site" evidence="10">
    <location>
        <position position="139"/>
    </location>
    <ligand>
        <name>Mn(2+)</name>
        <dbReference type="ChEBI" id="CHEBI:29035"/>
    </ligand>
</feature>
<dbReference type="SUPFAM" id="SSF53795">
    <property type="entry name" value="PEP carboxykinase-like"/>
    <property type="match status" value="1"/>
</dbReference>
<evidence type="ECO:0000256" key="1">
    <source>
        <dbReference type="ARBA" id="ARBA00004742"/>
    </source>
</evidence>
<accession>A0A9P1KE13</accession>
<dbReference type="AlphaFoldDB" id="A0A9P1KE13"/>
<comment type="cofactor">
    <cofactor evidence="10">
        <name>Mn(2+)</name>
        <dbReference type="ChEBI" id="CHEBI:29035"/>
    </cofactor>
    <text evidence="10">Binds 1 Mn(2+) ion per subunit.</text>
</comment>
<dbReference type="InterPro" id="IPR013035">
    <property type="entry name" value="PEP_carboxykinase_C"/>
</dbReference>
<feature type="binding site" evidence="10">
    <location>
        <position position="241"/>
    </location>
    <ligand>
        <name>substrate</name>
    </ligand>
</feature>
<evidence type="ECO:0000256" key="8">
    <source>
        <dbReference type="ARBA" id="ARBA00023239"/>
    </source>
</evidence>
<dbReference type="Pfam" id="PF01293">
    <property type="entry name" value="PEPCK_ATP"/>
    <property type="match status" value="1"/>
</dbReference>
<dbReference type="GO" id="GO:0046872">
    <property type="term" value="F:metal ion binding"/>
    <property type="evidence" value="ECO:0007669"/>
    <property type="project" value="UniProtKB-KW"/>
</dbReference>
<dbReference type="PIRSF" id="PIRSF006294">
    <property type="entry name" value="PEP_crbxkin"/>
    <property type="match status" value="1"/>
</dbReference>
<dbReference type="EC" id="4.1.1.49" evidence="3 10"/>
<dbReference type="FunFam" id="2.170.8.10:FF:000001">
    <property type="entry name" value="Phosphoenolpyruvate carboxykinase (ATP)"/>
    <property type="match status" value="1"/>
</dbReference>
<feature type="binding site" evidence="10">
    <location>
        <position position="120"/>
    </location>
    <ligand>
        <name>substrate</name>
    </ligand>
</feature>
<dbReference type="NCBIfam" id="NF006821">
    <property type="entry name" value="PRK09344.1-3"/>
    <property type="match status" value="1"/>
</dbReference>
<dbReference type="PANTHER" id="PTHR30031:SF0">
    <property type="entry name" value="PHOSPHOENOLPYRUVATE CARBOXYKINASE (ATP)"/>
    <property type="match status" value="1"/>
</dbReference>
<evidence type="ECO:0000313" key="12">
    <source>
        <dbReference type="Proteomes" id="UP000032946"/>
    </source>
</evidence>
<evidence type="ECO:0000256" key="4">
    <source>
        <dbReference type="ARBA" id="ARBA00022432"/>
    </source>
</evidence>